<dbReference type="InParanoid" id="A0A059D6X9"/>
<accession>A0A059D6X9</accession>
<dbReference type="KEGG" id="egr:104433009"/>
<dbReference type="PANTHER" id="PTHR34196">
    <property type="entry name" value="OS02G0697700 PROTEIN"/>
    <property type="match status" value="1"/>
</dbReference>
<feature type="region of interest" description="Disordered" evidence="1">
    <location>
        <begin position="52"/>
        <end position="112"/>
    </location>
</feature>
<feature type="compositionally biased region" description="Basic and acidic residues" evidence="1">
    <location>
        <begin position="79"/>
        <end position="95"/>
    </location>
</feature>
<gene>
    <name evidence="2" type="ORF">EUGRSUZ_B02651</name>
</gene>
<protein>
    <submittedName>
        <fullName evidence="2">Uncharacterized protein</fullName>
    </submittedName>
</protein>
<dbReference type="AlphaFoldDB" id="A0A059D6X9"/>
<sequence length="159" mass="17935">MELSCGDDANTEERRVSLTEGTHNSGEGGNCMEVHHHHHEVELEIEFWPLEHPTEPPDEDQPVQCPMLSTPAIPGAQMNEERIAESMRKRAEAQELAKTGKVTVASEPSVRPLRKRHHTLTHGDIVITPVRTMPPPPPPPPHNITIFRMLQQRFDSLEN</sequence>
<dbReference type="EMBL" id="KK198754">
    <property type="protein sequence ID" value="KCW85945.1"/>
    <property type="molecule type" value="Genomic_DNA"/>
</dbReference>
<dbReference type="PANTHER" id="PTHR34196:SF4">
    <property type="entry name" value="OS06G0208200 PROTEIN"/>
    <property type="match status" value="1"/>
</dbReference>
<dbReference type="FunCoup" id="A0A059D6X9">
    <property type="interactions" value="2"/>
</dbReference>
<dbReference type="OrthoDB" id="1269099at2759"/>
<feature type="region of interest" description="Disordered" evidence="1">
    <location>
        <begin position="1"/>
        <end position="31"/>
    </location>
</feature>
<dbReference type="eggNOG" id="ENOG502S1EC">
    <property type="taxonomic scope" value="Eukaryota"/>
</dbReference>
<reference evidence="2" key="1">
    <citation type="submission" date="2013-07" db="EMBL/GenBank/DDBJ databases">
        <title>The genome of Eucalyptus grandis.</title>
        <authorList>
            <person name="Schmutz J."/>
            <person name="Hayes R."/>
            <person name="Myburg A."/>
            <person name="Tuskan G."/>
            <person name="Grattapaglia D."/>
            <person name="Rokhsar D.S."/>
        </authorList>
    </citation>
    <scope>NUCLEOTIDE SEQUENCE</scope>
    <source>
        <tissue evidence="2">Leaf extractions</tissue>
    </source>
</reference>
<dbReference type="OMA" id="IMEVHHH"/>
<evidence type="ECO:0000256" key="1">
    <source>
        <dbReference type="SAM" id="MobiDB-lite"/>
    </source>
</evidence>
<name>A0A059D6X9_EUCGR</name>
<dbReference type="Gramene" id="KCW85945">
    <property type="protein sequence ID" value="KCW85945"/>
    <property type="gene ID" value="EUGRSUZ_B02651"/>
</dbReference>
<organism evidence="2">
    <name type="scientific">Eucalyptus grandis</name>
    <name type="common">Flooded gum</name>
    <dbReference type="NCBI Taxonomy" id="71139"/>
    <lineage>
        <taxon>Eukaryota</taxon>
        <taxon>Viridiplantae</taxon>
        <taxon>Streptophyta</taxon>
        <taxon>Embryophyta</taxon>
        <taxon>Tracheophyta</taxon>
        <taxon>Spermatophyta</taxon>
        <taxon>Magnoliopsida</taxon>
        <taxon>eudicotyledons</taxon>
        <taxon>Gunneridae</taxon>
        <taxon>Pentapetalae</taxon>
        <taxon>rosids</taxon>
        <taxon>malvids</taxon>
        <taxon>Myrtales</taxon>
        <taxon>Myrtaceae</taxon>
        <taxon>Myrtoideae</taxon>
        <taxon>Eucalypteae</taxon>
        <taxon>Eucalyptus</taxon>
    </lineage>
</organism>
<proteinExistence type="predicted"/>
<evidence type="ECO:0000313" key="2">
    <source>
        <dbReference type="EMBL" id="KCW85945.1"/>
    </source>
</evidence>